<comment type="caution">
    <text evidence="6">The sequence shown here is derived from an EMBL/GenBank/DDBJ whole genome shotgun (WGS) entry which is preliminary data.</text>
</comment>
<evidence type="ECO:0000313" key="7">
    <source>
        <dbReference type="Proteomes" id="UP001596484"/>
    </source>
</evidence>
<evidence type="ECO:0000256" key="2">
    <source>
        <dbReference type="ARBA" id="ARBA00010139"/>
    </source>
</evidence>
<comment type="cofactor">
    <cofactor evidence="1">
        <name>FAD</name>
        <dbReference type="ChEBI" id="CHEBI:57692"/>
    </cofactor>
</comment>
<sequence>MAKGKARPTEDIDVAIIGAGVSGLGAAYYFSRAFPTKRIAVLEGRDDIGGTWDLFKYPGIRSDSDLHTYGWDFKPWRHREAIAECHLIREYMHEAVDDFGLESMLKLNHKVKTADWSSRDARWTLSVDTPDGPKEIRARWVFGGTGYYNYDKGYTPDFAGRDDFTGEIIHPQHWPEDYDYSGKRVVVIGSGATAITMIPAMAYSEKPPSHITMLQRTPTYIVSSPRVDKNALRLTKLLGAERGYWATREKNMWRDFLTVKFMERFPKAARSLVRSMNAKDLPAGYDIDKHFSPPYAPWDQRMCQAPDGDFFASIRDGHTEVVTESIKRFTRDGILLANDEELKADVIVTATGLNIQMLGGISHTVDGQPVDIGNTVTYRGMMVSELPNWAMSFGYTKSASWTMKVRMTADFVIEMIKYIEAHDYDAVVPQPEPGMKTVPFLDLKSGYANRGKHLMPQQGTELPWRVLTHVPHDRKLMRTDIVDSNLRFSKAAPPSRRDDLAVAAVDPSPSVSAAAN</sequence>
<dbReference type="InterPro" id="IPR051820">
    <property type="entry name" value="FAD-binding_MO"/>
</dbReference>
<keyword evidence="7" id="KW-1185">Reference proteome</keyword>
<keyword evidence="3 6" id="KW-0503">Monooxygenase</keyword>
<dbReference type="PRINTS" id="PR00469">
    <property type="entry name" value="PNDRDTASEII"/>
</dbReference>
<evidence type="ECO:0000256" key="5">
    <source>
        <dbReference type="SAM" id="Phobius"/>
    </source>
</evidence>
<dbReference type="RefSeq" id="WP_378402015.1">
    <property type="nucleotide sequence ID" value="NZ_JBHTCS010000009.1"/>
</dbReference>
<keyword evidence="5" id="KW-0812">Transmembrane</keyword>
<comment type="similarity">
    <text evidence="2">Belongs to the FAD-binding monooxygenase family.</text>
</comment>
<dbReference type="InterPro" id="IPR036188">
    <property type="entry name" value="FAD/NAD-bd_sf"/>
</dbReference>
<dbReference type="PRINTS" id="PR00368">
    <property type="entry name" value="FADPNR"/>
</dbReference>
<keyword evidence="5" id="KW-0472">Membrane</keyword>
<evidence type="ECO:0000313" key="6">
    <source>
        <dbReference type="EMBL" id="MFC7447151.1"/>
    </source>
</evidence>
<dbReference type="PANTHER" id="PTHR43872">
    <property type="entry name" value="MONOOXYGENASE, PUTATIVE (AFU_ORTHOLOGUE AFUA_8G02570)-RELATED"/>
    <property type="match status" value="1"/>
</dbReference>
<dbReference type="Gene3D" id="3.50.50.60">
    <property type="entry name" value="FAD/NAD(P)-binding domain"/>
    <property type="match status" value="2"/>
</dbReference>
<dbReference type="Proteomes" id="UP001596484">
    <property type="component" value="Unassembled WGS sequence"/>
</dbReference>
<evidence type="ECO:0000256" key="1">
    <source>
        <dbReference type="ARBA" id="ARBA00001974"/>
    </source>
</evidence>
<dbReference type="Pfam" id="PF13450">
    <property type="entry name" value="NAD_binding_8"/>
    <property type="match status" value="1"/>
</dbReference>
<evidence type="ECO:0000256" key="3">
    <source>
        <dbReference type="ARBA" id="ARBA00023033"/>
    </source>
</evidence>
<name>A0ABW2RTS8_9NOCA</name>
<feature type="transmembrane region" description="Helical" evidence="5">
    <location>
        <begin position="12"/>
        <end position="30"/>
    </location>
</feature>
<gene>
    <name evidence="6" type="ORF">ACFQS9_04515</name>
</gene>
<protein>
    <submittedName>
        <fullName evidence="6">Flavin-containing monooxygenase</fullName>
        <ecNumber evidence="6">1.14.13.-</ecNumber>
    </submittedName>
</protein>
<proteinExistence type="inferred from homology"/>
<dbReference type="EC" id="1.14.13.-" evidence="6"/>
<feature type="region of interest" description="Disordered" evidence="4">
    <location>
        <begin position="492"/>
        <end position="516"/>
    </location>
</feature>
<keyword evidence="6" id="KW-0560">Oxidoreductase</keyword>
<reference evidence="7" key="1">
    <citation type="journal article" date="2019" name="Int. J. Syst. Evol. Microbiol.">
        <title>The Global Catalogue of Microorganisms (GCM) 10K type strain sequencing project: providing services to taxonomists for standard genome sequencing and annotation.</title>
        <authorList>
            <consortium name="The Broad Institute Genomics Platform"/>
            <consortium name="The Broad Institute Genome Sequencing Center for Infectious Disease"/>
            <person name="Wu L."/>
            <person name="Ma J."/>
        </authorList>
    </citation>
    <scope>NUCLEOTIDE SEQUENCE [LARGE SCALE GENOMIC DNA]</scope>
    <source>
        <strain evidence="7">ICMP 19430</strain>
    </source>
</reference>
<keyword evidence="5" id="KW-1133">Transmembrane helix</keyword>
<accession>A0ABW2RTS8</accession>
<dbReference type="PANTHER" id="PTHR43872:SF1">
    <property type="entry name" value="MONOOXYGENASE, PUTATIVE (AFU_ORTHOLOGUE AFUA_8G02570)-RELATED"/>
    <property type="match status" value="1"/>
</dbReference>
<feature type="compositionally biased region" description="Low complexity" evidence="4">
    <location>
        <begin position="501"/>
        <end position="516"/>
    </location>
</feature>
<dbReference type="EMBL" id="JBHTCS010000009">
    <property type="protein sequence ID" value="MFC7447151.1"/>
    <property type="molecule type" value="Genomic_DNA"/>
</dbReference>
<organism evidence="6 7">
    <name type="scientific">Rhodococcus daqingensis</name>
    <dbReference type="NCBI Taxonomy" id="2479363"/>
    <lineage>
        <taxon>Bacteria</taxon>
        <taxon>Bacillati</taxon>
        <taxon>Actinomycetota</taxon>
        <taxon>Actinomycetes</taxon>
        <taxon>Mycobacteriales</taxon>
        <taxon>Nocardiaceae</taxon>
        <taxon>Rhodococcus</taxon>
    </lineage>
</organism>
<evidence type="ECO:0000256" key="4">
    <source>
        <dbReference type="SAM" id="MobiDB-lite"/>
    </source>
</evidence>
<dbReference type="GO" id="GO:0004497">
    <property type="term" value="F:monooxygenase activity"/>
    <property type="evidence" value="ECO:0007669"/>
    <property type="project" value="UniProtKB-KW"/>
</dbReference>
<dbReference type="SUPFAM" id="SSF51905">
    <property type="entry name" value="FAD/NAD(P)-binding domain"/>
    <property type="match status" value="1"/>
</dbReference>